<name>A0A8J3NUX0_9ACTN</name>
<comment type="subcellular location">
    <subcellularLocation>
        <location evidence="1">Cell membrane</location>
        <topology evidence="1">Multi-pass membrane protein</topology>
    </subcellularLocation>
</comment>
<comment type="caution">
    <text evidence="8">The sequence shown here is derived from an EMBL/GenBank/DDBJ whole genome shotgun (WGS) entry which is preliminary data.</text>
</comment>
<feature type="transmembrane region" description="Helical" evidence="6">
    <location>
        <begin position="233"/>
        <end position="256"/>
    </location>
</feature>
<dbReference type="InterPro" id="IPR020846">
    <property type="entry name" value="MFS_dom"/>
</dbReference>
<keyword evidence="3 6" id="KW-1133">Transmembrane helix</keyword>
<evidence type="ECO:0000256" key="5">
    <source>
        <dbReference type="SAM" id="MobiDB-lite"/>
    </source>
</evidence>
<dbReference type="SUPFAM" id="SSF103473">
    <property type="entry name" value="MFS general substrate transporter"/>
    <property type="match status" value="1"/>
</dbReference>
<accession>A0A8J3NUX0</accession>
<feature type="transmembrane region" description="Helical" evidence="6">
    <location>
        <begin position="128"/>
        <end position="154"/>
    </location>
</feature>
<dbReference type="Pfam" id="PF06779">
    <property type="entry name" value="MFS_4"/>
    <property type="match status" value="1"/>
</dbReference>
<feature type="transmembrane region" description="Helical" evidence="6">
    <location>
        <begin position="355"/>
        <end position="376"/>
    </location>
</feature>
<feature type="transmembrane region" description="Helical" evidence="6">
    <location>
        <begin position="160"/>
        <end position="178"/>
    </location>
</feature>
<dbReference type="InterPro" id="IPR036259">
    <property type="entry name" value="MFS_trans_sf"/>
</dbReference>
<evidence type="ECO:0000256" key="6">
    <source>
        <dbReference type="SAM" id="Phobius"/>
    </source>
</evidence>
<evidence type="ECO:0000256" key="4">
    <source>
        <dbReference type="ARBA" id="ARBA00023136"/>
    </source>
</evidence>
<dbReference type="GO" id="GO:0022857">
    <property type="term" value="F:transmembrane transporter activity"/>
    <property type="evidence" value="ECO:0007669"/>
    <property type="project" value="InterPro"/>
</dbReference>
<keyword evidence="9" id="KW-1185">Reference proteome</keyword>
<feature type="region of interest" description="Disordered" evidence="5">
    <location>
        <begin position="386"/>
        <end position="424"/>
    </location>
</feature>
<feature type="transmembrane region" description="Helical" evidence="6">
    <location>
        <begin position="292"/>
        <end position="313"/>
    </location>
</feature>
<dbReference type="InterPro" id="IPR010645">
    <property type="entry name" value="MFS_4"/>
</dbReference>
<dbReference type="AlphaFoldDB" id="A0A8J3NUX0"/>
<dbReference type="Gene3D" id="1.20.1250.20">
    <property type="entry name" value="MFS general substrate transporter like domains"/>
    <property type="match status" value="2"/>
</dbReference>
<dbReference type="PANTHER" id="PTHR23537:SF1">
    <property type="entry name" value="SUGAR TRANSPORTER"/>
    <property type="match status" value="1"/>
</dbReference>
<feature type="transmembrane region" description="Helical" evidence="6">
    <location>
        <begin position="38"/>
        <end position="61"/>
    </location>
</feature>
<evidence type="ECO:0000256" key="1">
    <source>
        <dbReference type="ARBA" id="ARBA00004651"/>
    </source>
</evidence>
<feature type="transmembrane region" description="Helical" evidence="6">
    <location>
        <begin position="94"/>
        <end position="116"/>
    </location>
</feature>
<dbReference type="Proteomes" id="UP000619293">
    <property type="component" value="Unassembled WGS sequence"/>
</dbReference>
<dbReference type="PROSITE" id="PS50850">
    <property type="entry name" value="MFS"/>
    <property type="match status" value="1"/>
</dbReference>
<organism evidence="8 9">
    <name type="scientific">Catellatospora chokoriensis</name>
    <dbReference type="NCBI Taxonomy" id="310353"/>
    <lineage>
        <taxon>Bacteria</taxon>
        <taxon>Bacillati</taxon>
        <taxon>Actinomycetota</taxon>
        <taxon>Actinomycetes</taxon>
        <taxon>Micromonosporales</taxon>
        <taxon>Micromonosporaceae</taxon>
        <taxon>Catellatospora</taxon>
    </lineage>
</organism>
<feature type="compositionally biased region" description="Low complexity" evidence="5">
    <location>
        <begin position="396"/>
        <end position="414"/>
    </location>
</feature>
<evidence type="ECO:0000313" key="8">
    <source>
        <dbReference type="EMBL" id="GIF93326.1"/>
    </source>
</evidence>
<gene>
    <name evidence="8" type="ORF">Cch02nite_67700</name>
</gene>
<reference evidence="8 9" key="1">
    <citation type="submission" date="2021-01" db="EMBL/GenBank/DDBJ databases">
        <title>Whole genome shotgun sequence of Catellatospora chokoriensis NBRC 107358.</title>
        <authorList>
            <person name="Komaki H."/>
            <person name="Tamura T."/>
        </authorList>
    </citation>
    <scope>NUCLEOTIDE SEQUENCE [LARGE SCALE GENOMIC DNA]</scope>
    <source>
        <strain evidence="8 9">NBRC 107358</strain>
    </source>
</reference>
<evidence type="ECO:0000256" key="2">
    <source>
        <dbReference type="ARBA" id="ARBA00022692"/>
    </source>
</evidence>
<feature type="domain" description="Major facilitator superfamily (MFS) profile" evidence="7">
    <location>
        <begin position="3"/>
        <end position="382"/>
    </location>
</feature>
<evidence type="ECO:0000256" key="3">
    <source>
        <dbReference type="ARBA" id="ARBA00022989"/>
    </source>
</evidence>
<keyword evidence="4 6" id="KW-0472">Membrane</keyword>
<dbReference type="EMBL" id="BONG01000060">
    <property type="protein sequence ID" value="GIF93326.1"/>
    <property type="molecule type" value="Genomic_DNA"/>
</dbReference>
<dbReference type="GO" id="GO:0005886">
    <property type="term" value="C:plasma membrane"/>
    <property type="evidence" value="ECO:0007669"/>
    <property type="project" value="UniProtKB-SubCell"/>
</dbReference>
<protein>
    <submittedName>
        <fullName evidence="8">MFS transporter</fullName>
    </submittedName>
</protein>
<sequence>MTALALAAGPVVALGFTRFAYALLLPPMHTQLHWSYAQAGAMNTANAVGYIIGAATAAYWARRLGGSAAFTGSLAVGALALLAAAATAHLTGLLALRFVGGFATAVTFVVGSTLAARIAVGVHQRRSALLVGVYMAGVGIGVVLSGLIVPVALAAGGWRLGWLLLGVLSVLAVLPARWGSRAVAEPRGAHTALLSRAQIRRLGPTFAWYVLFGAGYVSYMTFVVALLRGQGLGAGLTAVFFVVLGAVSALTTLTVWGRVIGRLPGGRAPALVAALVLLGVLPVLLIEAGPFAALLSAVVFGAGFMAGPTAATLMARRMLPAEGWAAGIALLTVAFSAGQAIGPVLSGLLSDGPGGVARGLWLSAALLGVAALVALWQREHPVDPQAVADGARHGEPGPVRAAAAARPRAVPAPGMLAPVPTRSE</sequence>
<keyword evidence="2 6" id="KW-0812">Transmembrane</keyword>
<evidence type="ECO:0000313" key="9">
    <source>
        <dbReference type="Proteomes" id="UP000619293"/>
    </source>
</evidence>
<evidence type="ECO:0000259" key="7">
    <source>
        <dbReference type="PROSITE" id="PS50850"/>
    </source>
</evidence>
<feature type="transmembrane region" description="Helical" evidence="6">
    <location>
        <begin position="325"/>
        <end position="349"/>
    </location>
</feature>
<dbReference type="PANTHER" id="PTHR23537">
    <property type="match status" value="1"/>
</dbReference>
<feature type="transmembrane region" description="Helical" evidence="6">
    <location>
        <begin position="268"/>
        <end position="286"/>
    </location>
</feature>
<feature type="transmembrane region" description="Helical" evidence="6">
    <location>
        <begin position="206"/>
        <end position="227"/>
    </location>
</feature>
<proteinExistence type="predicted"/>
<feature type="transmembrane region" description="Helical" evidence="6">
    <location>
        <begin position="68"/>
        <end position="88"/>
    </location>
</feature>